<dbReference type="InterPro" id="IPR023393">
    <property type="entry name" value="START-like_dom_sf"/>
</dbReference>
<name>A0ABX8BSC1_9ACTN</name>
<evidence type="ECO:0000313" key="2">
    <source>
        <dbReference type="Proteomes" id="UP000676079"/>
    </source>
</evidence>
<protein>
    <submittedName>
        <fullName evidence="1">SRPBCC family protein</fullName>
    </submittedName>
</protein>
<evidence type="ECO:0000313" key="1">
    <source>
        <dbReference type="EMBL" id="QUX25145.1"/>
    </source>
</evidence>
<dbReference type="EMBL" id="CP074133">
    <property type="protein sequence ID" value="QUX25145.1"/>
    <property type="molecule type" value="Genomic_DNA"/>
</dbReference>
<dbReference type="Proteomes" id="UP000676079">
    <property type="component" value="Chromosome"/>
</dbReference>
<dbReference type="Pfam" id="PF10604">
    <property type="entry name" value="Polyketide_cyc2"/>
    <property type="match status" value="1"/>
</dbReference>
<proteinExistence type="predicted"/>
<keyword evidence="2" id="KW-1185">Reference proteome</keyword>
<organism evidence="1 2">
    <name type="scientific">Nocardiopsis changdeensis</name>
    <dbReference type="NCBI Taxonomy" id="2831969"/>
    <lineage>
        <taxon>Bacteria</taxon>
        <taxon>Bacillati</taxon>
        <taxon>Actinomycetota</taxon>
        <taxon>Actinomycetes</taxon>
        <taxon>Streptosporangiales</taxon>
        <taxon>Nocardiopsidaceae</taxon>
        <taxon>Nocardiopsis</taxon>
    </lineage>
</organism>
<dbReference type="RefSeq" id="WP_220560651.1">
    <property type="nucleotide sequence ID" value="NZ_CP074133.1"/>
</dbReference>
<dbReference type="Gene3D" id="3.30.530.20">
    <property type="match status" value="1"/>
</dbReference>
<dbReference type="InterPro" id="IPR019587">
    <property type="entry name" value="Polyketide_cyclase/dehydratase"/>
</dbReference>
<sequence length="182" mass="20421">MNTPVSVIDRSPLFDLRARITVAASPDEIYAVVSDLPRSAEWSPECRGGEWIHGEPAQVGSVFRGENHRPRDVVGWAPLIRGTWHTECRVVAAEPGRTFRWMMLSHAGEDQESIWGFDTGADGPESYLEHHFRMGRATAGIHKITADLSEPDRERFITDWTAKLEDDLAMTLARIKAVIEKA</sequence>
<gene>
    <name evidence="1" type="ORF">KGD84_13320</name>
</gene>
<dbReference type="SUPFAM" id="SSF55961">
    <property type="entry name" value="Bet v1-like"/>
    <property type="match status" value="1"/>
</dbReference>
<dbReference type="CDD" id="cd07812">
    <property type="entry name" value="SRPBCC"/>
    <property type="match status" value="1"/>
</dbReference>
<reference evidence="1 2" key="1">
    <citation type="submission" date="2021-05" db="EMBL/GenBank/DDBJ databases">
        <title>Direct Submission.</title>
        <authorList>
            <person name="Li K."/>
            <person name="Gao J."/>
        </authorList>
    </citation>
    <scope>NUCLEOTIDE SEQUENCE [LARGE SCALE GENOMIC DNA]</scope>
    <source>
        <strain evidence="1 2">Mg02</strain>
    </source>
</reference>
<accession>A0ABX8BSC1</accession>